<dbReference type="Proteomes" id="UP000053240">
    <property type="component" value="Unassembled WGS sequence"/>
</dbReference>
<dbReference type="InParanoid" id="A0A0N1ICM0"/>
<keyword evidence="2" id="KW-1185">Reference proteome</keyword>
<evidence type="ECO:0000313" key="2">
    <source>
        <dbReference type="Proteomes" id="UP000053240"/>
    </source>
</evidence>
<proteinExistence type="predicted"/>
<organism evidence="1 2">
    <name type="scientific">Papilio machaon</name>
    <name type="common">Old World swallowtail butterfly</name>
    <dbReference type="NCBI Taxonomy" id="76193"/>
    <lineage>
        <taxon>Eukaryota</taxon>
        <taxon>Metazoa</taxon>
        <taxon>Ecdysozoa</taxon>
        <taxon>Arthropoda</taxon>
        <taxon>Hexapoda</taxon>
        <taxon>Insecta</taxon>
        <taxon>Pterygota</taxon>
        <taxon>Neoptera</taxon>
        <taxon>Endopterygota</taxon>
        <taxon>Lepidoptera</taxon>
        <taxon>Glossata</taxon>
        <taxon>Ditrysia</taxon>
        <taxon>Papilionoidea</taxon>
        <taxon>Papilionidae</taxon>
        <taxon>Papilioninae</taxon>
        <taxon>Papilio</taxon>
    </lineage>
</organism>
<evidence type="ECO:0000313" key="1">
    <source>
        <dbReference type="EMBL" id="KPJ21226.1"/>
    </source>
</evidence>
<protein>
    <submittedName>
        <fullName evidence="1">Uncharacterized protein</fullName>
    </submittedName>
</protein>
<dbReference type="AlphaFoldDB" id="A0A0N1ICM0"/>
<reference evidence="1 2" key="1">
    <citation type="journal article" date="2015" name="Nat. Commun.">
        <title>Outbred genome sequencing and CRISPR/Cas9 gene editing in butterflies.</title>
        <authorList>
            <person name="Li X."/>
            <person name="Fan D."/>
            <person name="Zhang W."/>
            <person name="Liu G."/>
            <person name="Zhang L."/>
            <person name="Zhao L."/>
            <person name="Fang X."/>
            <person name="Chen L."/>
            <person name="Dong Y."/>
            <person name="Chen Y."/>
            <person name="Ding Y."/>
            <person name="Zhao R."/>
            <person name="Feng M."/>
            <person name="Zhu Y."/>
            <person name="Feng Y."/>
            <person name="Jiang X."/>
            <person name="Zhu D."/>
            <person name="Xiang H."/>
            <person name="Feng X."/>
            <person name="Li S."/>
            <person name="Wang J."/>
            <person name="Zhang G."/>
            <person name="Kronforst M.R."/>
            <person name="Wang W."/>
        </authorList>
    </citation>
    <scope>NUCLEOTIDE SEQUENCE [LARGE SCALE GENOMIC DNA]</scope>
    <source>
        <strain evidence="1">Ya'a_city_454_Pm</strain>
        <tissue evidence="1">Whole body</tissue>
    </source>
</reference>
<gene>
    <name evidence="1" type="ORF">RR48_00215</name>
</gene>
<comment type="caution">
    <text evidence="1">The sequence shown here is derived from an EMBL/GenBank/DDBJ whole genome shotgun (WGS) entry which is preliminary data.</text>
</comment>
<name>A0A0N1ICM0_PAPMA</name>
<sequence>MDEERERNPKYNVKDLSEKGNVEVRFFQKYKMNEEEQEDTIEEVEEEPINHRVFESTTPTIKIDPEMTTKVVYYEPETKKIKGIGFQGISCVVIE</sequence>
<dbReference type="EMBL" id="LADJ01030747">
    <property type="protein sequence ID" value="KPJ21226.1"/>
    <property type="molecule type" value="Genomic_DNA"/>
</dbReference>
<accession>A0A0N1ICM0</accession>